<dbReference type="PANTHER" id="PTHR12916:SF4">
    <property type="entry name" value="UNINFLATABLE, ISOFORM C"/>
    <property type="match status" value="1"/>
</dbReference>
<feature type="domain" description="EGF-like" evidence="9">
    <location>
        <begin position="1"/>
        <end position="37"/>
    </location>
</feature>
<organism evidence="10 11">
    <name type="scientific">Labilithrix luteola</name>
    <dbReference type="NCBI Taxonomy" id="1391654"/>
    <lineage>
        <taxon>Bacteria</taxon>
        <taxon>Pseudomonadati</taxon>
        <taxon>Myxococcota</taxon>
        <taxon>Polyangia</taxon>
        <taxon>Polyangiales</taxon>
        <taxon>Labilitrichaceae</taxon>
        <taxon>Labilithrix</taxon>
    </lineage>
</organism>
<sequence length="111" mass="11031">MRGDCASKPCQNGGTCTDTESGHTCKCPAGYGGANCETNVDECAANPCKNGGTCTDGVNSYTCQCAATYEGAQCTSCVAGRGDCNTNSADGCEALLGSDANKTAMDAVSSV</sequence>
<dbReference type="InterPro" id="IPR001881">
    <property type="entry name" value="EGF-like_Ca-bd_dom"/>
</dbReference>
<evidence type="ECO:0000259" key="9">
    <source>
        <dbReference type="PROSITE" id="PS50026"/>
    </source>
</evidence>
<gene>
    <name evidence="10" type="ORF">AKJ09_05816</name>
</gene>
<dbReference type="PROSITE" id="PS01186">
    <property type="entry name" value="EGF_2"/>
    <property type="match status" value="1"/>
</dbReference>
<dbReference type="Proteomes" id="UP000064967">
    <property type="component" value="Chromosome"/>
</dbReference>
<feature type="region of interest" description="Disordered" evidence="8">
    <location>
        <begin position="1"/>
        <end position="22"/>
    </location>
</feature>
<dbReference type="PROSITE" id="PS01187">
    <property type="entry name" value="EGF_CA"/>
    <property type="match status" value="1"/>
</dbReference>
<keyword evidence="3" id="KW-0732">Signal</keyword>
<dbReference type="GO" id="GO:0005509">
    <property type="term" value="F:calcium ion binding"/>
    <property type="evidence" value="ECO:0007669"/>
    <property type="project" value="InterPro"/>
</dbReference>
<dbReference type="Gene3D" id="2.10.25.10">
    <property type="entry name" value="Laminin"/>
    <property type="match status" value="2"/>
</dbReference>
<evidence type="ECO:0000256" key="6">
    <source>
        <dbReference type="ARBA" id="ARBA00023157"/>
    </source>
</evidence>
<dbReference type="AlphaFoldDB" id="A0A0K1Q082"/>
<reference evidence="10 11" key="1">
    <citation type="submission" date="2015-08" db="EMBL/GenBank/DDBJ databases">
        <authorList>
            <person name="Babu N.S."/>
            <person name="Beckwith C.J."/>
            <person name="Beseler K.G."/>
            <person name="Brison A."/>
            <person name="Carone J.V."/>
            <person name="Caskin T.P."/>
            <person name="Diamond M."/>
            <person name="Durham M.E."/>
            <person name="Foxe J.M."/>
            <person name="Go M."/>
            <person name="Henderson B.A."/>
            <person name="Jones I.B."/>
            <person name="McGettigan J.A."/>
            <person name="Micheletti S.J."/>
            <person name="Nasrallah M.E."/>
            <person name="Ortiz D."/>
            <person name="Piller C.R."/>
            <person name="Privatt S.R."/>
            <person name="Schneider S.L."/>
            <person name="Sharp S."/>
            <person name="Smith T.C."/>
            <person name="Stanton J.D."/>
            <person name="Ullery H.E."/>
            <person name="Wilson R.J."/>
            <person name="Serrano M.G."/>
            <person name="Buck G."/>
            <person name="Lee V."/>
            <person name="Wang Y."/>
            <person name="Carvalho R."/>
            <person name="Voegtly L."/>
            <person name="Shi R."/>
            <person name="Duckworth R."/>
            <person name="Johnson A."/>
            <person name="Loviza R."/>
            <person name="Walstead R."/>
            <person name="Shah Z."/>
            <person name="Kiflezghi M."/>
            <person name="Wade K."/>
            <person name="Ball S.L."/>
            <person name="Bradley K.W."/>
            <person name="Asai D.J."/>
            <person name="Bowman C.A."/>
            <person name="Russell D.A."/>
            <person name="Pope W.H."/>
            <person name="Jacobs-Sera D."/>
            <person name="Hendrix R.W."/>
            <person name="Hatfull G.F."/>
        </authorList>
    </citation>
    <scope>NUCLEOTIDE SEQUENCE [LARGE SCALE GENOMIC DNA]</scope>
    <source>
        <strain evidence="10 11">DSM 27648</strain>
    </source>
</reference>
<dbReference type="PROSITE" id="PS00010">
    <property type="entry name" value="ASX_HYDROXYL"/>
    <property type="match status" value="1"/>
</dbReference>
<evidence type="ECO:0000256" key="7">
    <source>
        <dbReference type="ARBA" id="ARBA00023180"/>
    </source>
</evidence>
<keyword evidence="6" id="KW-1015">Disulfide bond</keyword>
<dbReference type="PANTHER" id="PTHR12916">
    <property type="entry name" value="CYTOCHROME C OXIDASE POLYPEPTIDE VIC-2"/>
    <property type="match status" value="1"/>
</dbReference>
<dbReference type="GO" id="GO:0016020">
    <property type="term" value="C:membrane"/>
    <property type="evidence" value="ECO:0007669"/>
    <property type="project" value="UniProtKB-SubCell"/>
</dbReference>
<keyword evidence="11" id="KW-1185">Reference proteome</keyword>
<dbReference type="InterPro" id="IPR000742">
    <property type="entry name" value="EGF"/>
</dbReference>
<evidence type="ECO:0000313" key="10">
    <source>
        <dbReference type="EMBL" id="AKU99152.1"/>
    </source>
</evidence>
<dbReference type="KEGG" id="llu:AKJ09_05816"/>
<evidence type="ECO:0000313" key="11">
    <source>
        <dbReference type="Proteomes" id="UP000064967"/>
    </source>
</evidence>
<dbReference type="EMBL" id="CP012333">
    <property type="protein sequence ID" value="AKU99152.1"/>
    <property type="molecule type" value="Genomic_DNA"/>
</dbReference>
<accession>A0A0K1Q082</accession>
<dbReference type="FunFam" id="2.10.25.10:FF:000309">
    <property type="entry name" value="Uncharacterized protein, isoform A"/>
    <property type="match status" value="1"/>
</dbReference>
<keyword evidence="5" id="KW-0472">Membrane</keyword>
<dbReference type="PROSITE" id="PS50026">
    <property type="entry name" value="EGF_3"/>
    <property type="match status" value="2"/>
</dbReference>
<dbReference type="Pfam" id="PF00008">
    <property type="entry name" value="EGF"/>
    <property type="match status" value="1"/>
</dbReference>
<evidence type="ECO:0000256" key="1">
    <source>
        <dbReference type="ARBA" id="ARBA00004370"/>
    </source>
</evidence>
<dbReference type="FunFam" id="2.10.25.10:FF:000122">
    <property type="entry name" value="Protein crumbs homolog 2"/>
    <property type="match status" value="1"/>
</dbReference>
<evidence type="ECO:0000256" key="8">
    <source>
        <dbReference type="SAM" id="MobiDB-lite"/>
    </source>
</evidence>
<dbReference type="SMART" id="SM00179">
    <property type="entry name" value="EGF_CA"/>
    <property type="match status" value="2"/>
</dbReference>
<keyword evidence="4" id="KW-0677">Repeat</keyword>
<dbReference type="InterPro" id="IPR000152">
    <property type="entry name" value="EGF-type_Asp/Asn_hydroxyl_site"/>
</dbReference>
<protein>
    <recommendedName>
        <fullName evidence="9">EGF-like domain-containing protein</fullName>
    </recommendedName>
</protein>
<dbReference type="InterPro" id="IPR018097">
    <property type="entry name" value="EGF_Ca-bd_CS"/>
</dbReference>
<feature type="compositionally biased region" description="Polar residues" evidence="8">
    <location>
        <begin position="9"/>
        <end position="19"/>
    </location>
</feature>
<dbReference type="PRINTS" id="PR00010">
    <property type="entry name" value="EGFBLOOD"/>
</dbReference>
<dbReference type="InterPro" id="IPR013032">
    <property type="entry name" value="EGF-like_CS"/>
</dbReference>
<dbReference type="CDD" id="cd00054">
    <property type="entry name" value="EGF_CA"/>
    <property type="match status" value="2"/>
</dbReference>
<evidence type="ECO:0000256" key="4">
    <source>
        <dbReference type="ARBA" id="ARBA00022737"/>
    </source>
</evidence>
<dbReference type="STRING" id="1391654.AKJ09_05816"/>
<proteinExistence type="predicted"/>
<evidence type="ECO:0000256" key="3">
    <source>
        <dbReference type="ARBA" id="ARBA00022729"/>
    </source>
</evidence>
<comment type="subcellular location">
    <subcellularLocation>
        <location evidence="1">Membrane</location>
    </subcellularLocation>
</comment>
<name>A0A0K1Q082_9BACT</name>
<keyword evidence="7" id="KW-0325">Glycoprotein</keyword>
<evidence type="ECO:0000256" key="5">
    <source>
        <dbReference type="ARBA" id="ARBA00023136"/>
    </source>
</evidence>
<keyword evidence="2" id="KW-0245">EGF-like domain</keyword>
<feature type="domain" description="EGF-like" evidence="9">
    <location>
        <begin position="39"/>
        <end position="75"/>
    </location>
</feature>
<dbReference type="SMART" id="SM00181">
    <property type="entry name" value="EGF"/>
    <property type="match status" value="2"/>
</dbReference>
<dbReference type="PROSITE" id="PS00022">
    <property type="entry name" value="EGF_1"/>
    <property type="match status" value="2"/>
</dbReference>
<dbReference type="Pfam" id="PF12661">
    <property type="entry name" value="hEGF"/>
    <property type="match status" value="1"/>
</dbReference>
<dbReference type="SUPFAM" id="SSF57196">
    <property type="entry name" value="EGF/Laminin"/>
    <property type="match status" value="2"/>
</dbReference>
<evidence type="ECO:0000256" key="2">
    <source>
        <dbReference type="ARBA" id="ARBA00022536"/>
    </source>
</evidence>